<dbReference type="EMBL" id="SZZP01000028">
    <property type="protein sequence ID" value="TKV74053.1"/>
    <property type="molecule type" value="Genomic_DNA"/>
</dbReference>
<name>A0A4U6RJ48_BRAEL</name>
<dbReference type="PROSITE" id="PS00061">
    <property type="entry name" value="ADH_SHORT"/>
    <property type="match status" value="1"/>
</dbReference>
<proteinExistence type="inferred from homology"/>
<reference evidence="2 3" key="1">
    <citation type="submission" date="2019-05" db="EMBL/GenBank/DDBJ databases">
        <title>Draft Genome of Bradyrhizobium elkanii strain SEMIA 938, Used in Commercial Inoculants for Lupinus spp. in Brazil.</title>
        <authorList>
            <person name="Hungria M."/>
            <person name="Delamuta J.R.M."/>
            <person name="Ribeiro R.A."/>
            <person name="Nogueira M.A."/>
        </authorList>
    </citation>
    <scope>NUCLEOTIDE SEQUENCE [LARGE SCALE GENOMIC DNA]</scope>
    <source>
        <strain evidence="2 3">Semia 938</strain>
    </source>
</reference>
<evidence type="ECO:0000313" key="3">
    <source>
        <dbReference type="Proteomes" id="UP000305095"/>
    </source>
</evidence>
<comment type="similarity">
    <text evidence="1">Belongs to the short-chain dehydrogenases/reductases (SDR) family.</text>
</comment>
<dbReference type="AlphaFoldDB" id="A0A4U6RJ48"/>
<protein>
    <submittedName>
        <fullName evidence="2">SDR family oxidoreductase</fullName>
    </submittedName>
</protein>
<dbReference type="Proteomes" id="UP000305095">
    <property type="component" value="Unassembled WGS sequence"/>
</dbReference>
<dbReference type="PANTHER" id="PTHR42879">
    <property type="entry name" value="3-OXOACYL-(ACYL-CARRIER-PROTEIN) REDUCTASE"/>
    <property type="match status" value="1"/>
</dbReference>
<organism evidence="2 3">
    <name type="scientific">Bradyrhizobium elkanii</name>
    <dbReference type="NCBI Taxonomy" id="29448"/>
    <lineage>
        <taxon>Bacteria</taxon>
        <taxon>Pseudomonadati</taxon>
        <taxon>Pseudomonadota</taxon>
        <taxon>Alphaproteobacteria</taxon>
        <taxon>Hyphomicrobiales</taxon>
        <taxon>Nitrobacteraceae</taxon>
        <taxon>Bradyrhizobium</taxon>
    </lineage>
</organism>
<comment type="caution">
    <text evidence="2">The sequence shown here is derived from an EMBL/GenBank/DDBJ whole genome shotgun (WGS) entry which is preliminary data.</text>
</comment>
<dbReference type="NCBIfam" id="NF009466">
    <property type="entry name" value="PRK12826.1-2"/>
    <property type="match status" value="1"/>
</dbReference>
<dbReference type="PRINTS" id="PR00080">
    <property type="entry name" value="SDRFAMILY"/>
</dbReference>
<dbReference type="PANTHER" id="PTHR42879:SF2">
    <property type="entry name" value="3-OXOACYL-[ACYL-CARRIER-PROTEIN] REDUCTASE FABG"/>
    <property type="match status" value="1"/>
</dbReference>
<dbReference type="FunFam" id="3.40.50.720:FF:000084">
    <property type="entry name" value="Short-chain dehydrogenase reductase"/>
    <property type="match status" value="1"/>
</dbReference>
<sequence>MQSTLEGKTAVVTGGTQGIGGAITSLFLEHGANVCAFYHRDEMAAKQLHDSVGASRDRLQTLRVDVSDYHAVSSAFDTLRARWGAANILVNNAAVHCPITAFERQDNRTWSEVFSINVLGVVFATKLAIPPMKEARWGRIINISSMAATDGLPNGSPYAASKASLLGLTRSLAKEVAPYAITVNALLPGMTETRMANVLPRDAYDRLLSTIPIGRIADSKEVASLVAFLAGGSASYISGSLIPVSGGR</sequence>
<evidence type="ECO:0000313" key="2">
    <source>
        <dbReference type="EMBL" id="TKV74053.1"/>
    </source>
</evidence>
<dbReference type="SUPFAM" id="SSF51735">
    <property type="entry name" value="NAD(P)-binding Rossmann-fold domains"/>
    <property type="match status" value="1"/>
</dbReference>
<dbReference type="GO" id="GO:0032787">
    <property type="term" value="P:monocarboxylic acid metabolic process"/>
    <property type="evidence" value="ECO:0007669"/>
    <property type="project" value="UniProtKB-ARBA"/>
</dbReference>
<accession>A0A4U6RJ48</accession>
<evidence type="ECO:0000256" key="1">
    <source>
        <dbReference type="ARBA" id="ARBA00006484"/>
    </source>
</evidence>
<dbReference type="RefSeq" id="WP_137483031.1">
    <property type="nucleotide sequence ID" value="NZ_SZZP01000028.1"/>
</dbReference>
<dbReference type="PRINTS" id="PR00081">
    <property type="entry name" value="GDHRDH"/>
</dbReference>
<dbReference type="InterPro" id="IPR036291">
    <property type="entry name" value="NAD(P)-bd_dom_sf"/>
</dbReference>
<dbReference type="InterPro" id="IPR002347">
    <property type="entry name" value="SDR_fam"/>
</dbReference>
<dbReference type="InterPro" id="IPR050259">
    <property type="entry name" value="SDR"/>
</dbReference>
<gene>
    <name evidence="2" type="ORF">FDV58_34180</name>
</gene>
<dbReference type="InterPro" id="IPR020904">
    <property type="entry name" value="Sc_DH/Rdtase_CS"/>
</dbReference>
<dbReference type="Gene3D" id="3.40.50.720">
    <property type="entry name" value="NAD(P)-binding Rossmann-like Domain"/>
    <property type="match status" value="1"/>
</dbReference>
<dbReference type="Pfam" id="PF13561">
    <property type="entry name" value="adh_short_C2"/>
    <property type="match status" value="1"/>
</dbReference>
<dbReference type="CDD" id="cd05233">
    <property type="entry name" value="SDR_c"/>
    <property type="match status" value="1"/>
</dbReference>